<evidence type="ECO:0000313" key="2">
    <source>
        <dbReference type="EMBL" id="MBB6119239.1"/>
    </source>
</evidence>
<dbReference type="InterPro" id="IPR000182">
    <property type="entry name" value="GNAT_dom"/>
</dbReference>
<dbReference type="Gene3D" id="3.40.630.30">
    <property type="match status" value="1"/>
</dbReference>
<comment type="caution">
    <text evidence="2">The sequence shown here is derived from an EMBL/GenBank/DDBJ whole genome shotgun (WGS) entry which is preliminary data.</text>
</comment>
<keyword evidence="2" id="KW-0808">Transferase</keyword>
<dbReference type="SUPFAM" id="SSF55729">
    <property type="entry name" value="Acyl-CoA N-acyltransferases (Nat)"/>
    <property type="match status" value="1"/>
</dbReference>
<dbReference type="GO" id="GO:0016747">
    <property type="term" value="F:acyltransferase activity, transferring groups other than amino-acyl groups"/>
    <property type="evidence" value="ECO:0007669"/>
    <property type="project" value="InterPro"/>
</dbReference>
<name>A0A841IKD9_9ACTN</name>
<dbReference type="InterPro" id="IPR016181">
    <property type="entry name" value="Acyl_CoA_acyltransferase"/>
</dbReference>
<feature type="domain" description="N-acetyltransferase" evidence="1">
    <location>
        <begin position="111"/>
        <end position="176"/>
    </location>
</feature>
<dbReference type="Pfam" id="PF13673">
    <property type="entry name" value="Acetyltransf_10"/>
    <property type="match status" value="1"/>
</dbReference>
<keyword evidence="3" id="KW-1185">Reference proteome</keyword>
<proteinExistence type="predicted"/>
<dbReference type="Proteomes" id="UP000536604">
    <property type="component" value="Unassembled WGS sequence"/>
</dbReference>
<evidence type="ECO:0000259" key="1">
    <source>
        <dbReference type="Pfam" id="PF13673"/>
    </source>
</evidence>
<accession>A0A841IKD9</accession>
<reference evidence="2 3" key="1">
    <citation type="submission" date="2020-08" db="EMBL/GenBank/DDBJ databases">
        <title>Genomic Encyclopedia of Type Strains, Phase III (KMG-III): the genomes of soil and plant-associated and newly described type strains.</title>
        <authorList>
            <person name="Whitman W."/>
        </authorList>
    </citation>
    <scope>NUCLEOTIDE SEQUENCE [LARGE SCALE GENOMIC DNA]</scope>
    <source>
        <strain evidence="2 3">CECT 8712</strain>
    </source>
</reference>
<dbReference type="EMBL" id="JACHJO010000003">
    <property type="protein sequence ID" value="MBB6119239.1"/>
    <property type="molecule type" value="Genomic_DNA"/>
</dbReference>
<protein>
    <submittedName>
        <fullName evidence="2">GNAT superfamily N-acetyltransferase</fullName>
    </submittedName>
</protein>
<organism evidence="2 3">
    <name type="scientific">Nocardiopsis algeriensis</name>
    <dbReference type="NCBI Taxonomy" id="1478215"/>
    <lineage>
        <taxon>Bacteria</taxon>
        <taxon>Bacillati</taxon>
        <taxon>Actinomycetota</taxon>
        <taxon>Actinomycetes</taxon>
        <taxon>Streptosporangiales</taxon>
        <taxon>Nocardiopsidaceae</taxon>
        <taxon>Nocardiopsis</taxon>
    </lineage>
</organism>
<gene>
    <name evidence="2" type="ORF">FHS13_001174</name>
</gene>
<dbReference type="AlphaFoldDB" id="A0A841IKD9"/>
<evidence type="ECO:0000313" key="3">
    <source>
        <dbReference type="Proteomes" id="UP000536604"/>
    </source>
</evidence>
<sequence length="205" mass="21948">MHTQSRYRAGHGAVPLPRLVRLDRDTSEAALLRQAVLRHRLAPGQTRYVALPVATLPAADADPARVPFAIVLGPAGDPGRAREAAAGFGILDTGPYLRELVDTPERAVLLRAYYVTPQWQGRGIGRAACAAPLLDSLAAEVAPRAREAVLCVNEANSAARRVYEAAGYTATGRTVLGDEGPQHVMARPLTRIPDPAPPRRTENTL</sequence>
<dbReference type="RefSeq" id="WP_184288666.1">
    <property type="nucleotide sequence ID" value="NZ_JACHJO010000003.1"/>
</dbReference>